<gene>
    <name evidence="2" type="ORF">EV197_1232</name>
</gene>
<keyword evidence="3" id="KW-1185">Reference proteome</keyword>
<comment type="caution">
    <text evidence="2">The sequence shown here is derived from an EMBL/GenBank/DDBJ whole genome shotgun (WGS) entry which is preliminary data.</text>
</comment>
<dbReference type="RefSeq" id="WP_130285807.1">
    <property type="nucleotide sequence ID" value="NZ_SGXE01000001.1"/>
</dbReference>
<evidence type="ECO:0000256" key="1">
    <source>
        <dbReference type="SAM" id="MobiDB-lite"/>
    </source>
</evidence>
<proteinExistence type="predicted"/>
<organism evidence="2 3">
    <name type="scientific">Aquimarina brevivitae</name>
    <dbReference type="NCBI Taxonomy" id="323412"/>
    <lineage>
        <taxon>Bacteria</taxon>
        <taxon>Pseudomonadati</taxon>
        <taxon>Bacteroidota</taxon>
        <taxon>Flavobacteriia</taxon>
        <taxon>Flavobacteriales</taxon>
        <taxon>Flavobacteriaceae</taxon>
        <taxon>Aquimarina</taxon>
    </lineage>
</organism>
<feature type="compositionally biased region" description="Low complexity" evidence="1">
    <location>
        <begin position="235"/>
        <end position="276"/>
    </location>
</feature>
<name>A0A4Q7PHF4_9FLAO</name>
<dbReference type="EMBL" id="SGXE01000001">
    <property type="protein sequence ID" value="RZT00002.1"/>
    <property type="molecule type" value="Genomic_DNA"/>
</dbReference>
<dbReference type="Proteomes" id="UP000292262">
    <property type="component" value="Unassembled WGS sequence"/>
</dbReference>
<dbReference type="PROSITE" id="PS51257">
    <property type="entry name" value="PROKAR_LIPOPROTEIN"/>
    <property type="match status" value="1"/>
</dbReference>
<dbReference type="AlphaFoldDB" id="A0A4Q7PHF4"/>
<reference evidence="2 3" key="1">
    <citation type="submission" date="2019-02" db="EMBL/GenBank/DDBJ databases">
        <title>Genomic Encyclopedia of Type Strains, Phase IV (KMG-IV): sequencing the most valuable type-strain genomes for metagenomic binning, comparative biology and taxonomic classification.</title>
        <authorList>
            <person name="Goeker M."/>
        </authorList>
    </citation>
    <scope>NUCLEOTIDE SEQUENCE [LARGE SCALE GENOMIC DNA]</scope>
    <source>
        <strain evidence="2 3">DSM 17196</strain>
    </source>
</reference>
<accession>A0A4Q7PHF4</accession>
<protein>
    <recommendedName>
        <fullName evidence="4">Lipoprotein</fullName>
    </recommendedName>
</protein>
<evidence type="ECO:0000313" key="3">
    <source>
        <dbReference type="Proteomes" id="UP000292262"/>
    </source>
</evidence>
<evidence type="ECO:0008006" key="4">
    <source>
        <dbReference type="Google" id="ProtNLM"/>
    </source>
</evidence>
<feature type="region of interest" description="Disordered" evidence="1">
    <location>
        <begin position="224"/>
        <end position="276"/>
    </location>
</feature>
<sequence>MIFKIIKFFWFLVILVMFSSCFSNSNERRAYQKTPLDNIITQYIDEPNFSVILADMDYDEAKKEYRHKYRILIEKPKLKVDMNVQGNDTVQAKDVIVKNTEWKKVSDIFFDDHINDLGMTILSKKNGVLDKKSAPAGYDNYVGNERYGSWRTHSSGGSFWVFYGQYRFLSDLFYGPSYTYYRSDYRDYNRNYRGSRSFYGSGDRTFGTNSDKTTKNTTWKNKSSAFRSKVRTSVKRSATTSRSRSYRSGSSYSKTSRNSSRYSRSSSRSRSGGFGK</sequence>
<dbReference type="OrthoDB" id="5410776at2"/>
<evidence type="ECO:0000313" key="2">
    <source>
        <dbReference type="EMBL" id="RZT00002.1"/>
    </source>
</evidence>